<keyword evidence="2" id="KW-0378">Hydrolase</keyword>
<keyword evidence="4" id="KW-1185">Reference proteome</keyword>
<dbReference type="Gene3D" id="2.60.120.260">
    <property type="entry name" value="Galactose-binding domain-like"/>
    <property type="match status" value="2"/>
</dbReference>
<dbReference type="NCBIfam" id="NF045579">
    <property type="entry name" value="rhamnoside_JR"/>
    <property type="match status" value="1"/>
</dbReference>
<dbReference type="RefSeq" id="WP_089382908.1">
    <property type="nucleotide sequence ID" value="NZ_FZNT01000013.1"/>
</dbReference>
<dbReference type="Proteomes" id="UP000198384">
    <property type="component" value="Unassembled WGS sequence"/>
</dbReference>
<evidence type="ECO:0000313" key="4">
    <source>
        <dbReference type="Proteomes" id="UP000198384"/>
    </source>
</evidence>
<dbReference type="PANTHER" id="PTHR43817:SF1">
    <property type="entry name" value="HYDROLASE, FAMILY 43, PUTATIVE (AFU_ORTHOLOGUE AFUA_3G01660)-RELATED"/>
    <property type="match status" value="1"/>
</dbReference>
<dbReference type="SUPFAM" id="SSF49785">
    <property type="entry name" value="Galactose-binding domain-like"/>
    <property type="match status" value="1"/>
</dbReference>
<sequence length="1172" mass="132771">MKYIKESSNEKKESGLKSFLSNHFNIKNRLYNITIMLLLFSCISVSAQTELSLQEFKLPPESSKVHTWWHWMNNGITKDGITKDLESMKKQGVVQATILNVGLPIVNPVEVPDIMFGTPEWYEMFNWALTEAKRVGISIGIHNCDGWSTSGGPWLTAEESMKLYTWSKTTIKGGKEVSVQLALPPNSRNYYRDYAVVAIPLNEKENSFQTAKAKITINKKVDANAISDGNPFSSVVLKAGDVINIELKSKIEISQVKFQSLILDSYKSYFWGNLNKIGGKFILYSSNDNVNFQKVSNVEFRGVSETKSVSIPKTSAQFFKLECLEVTKKYPLSELELLANNETSSYKPVIPNLLQKTGTIGLANNDDFALMRKNISSTVNEQSVIDLTEKLDKNGLLKWKAPKGNWKVIRFGYTTTGAQNGPSTKFGKGFEVDKMDTIALNKHFNSFGKKLKQEANKITDNTFKFLLIDSWEAGLQNWTKNFPEEFKNRRGYDIIPWIPVLCGEVVGNTQLSEGFLFDFQLTISDLIGDNYYKHFRDLCHRDDLEMHAEVIYGERGMYPSIDVLKTNNYPDLVMSEFWGMDFASENRVYQAKEKPRPRLPLFKGFEGNKQVIASEAYTSLAHYSDSPIELKAWGDEAFCSGVNQMILHSYVHQPTDDKPGVTLWKFGASFNRNNPWWNLSNDWMEYQSRIQYVLQKGEPVVDVVYYIGDQLPQSNYKSISKKMPYGYTAFPCSFDMLVNQAKAIDGKLSFGGSQRYAFLALPEKTNMQLSTLKQIAKLVKDGVVVYGPKPEALLSLTDIKHHSEEFKTIADELWGKSNSSIIDKKYGKGKVVWGKPVNELLKELNVVPSFTTNVAEAKEIMFTHKKVGNDDVYFLFNQQNKALSRELLFRTNNKVPEIWDAVDGTTVKPAIYSVEEAQLRIPVSLQPLQSLIFIIRGDKPEKHIAKVHSGSKQIFPLIEKTEAQFTIPTTTLIENNFEFVSQQNNDYIFTDANGKVIKKSLEAPTVFTIDDFNGTIDFEPVYDEKIPSVGIKNLKSLTESDNPSIKYFGGKATYTINFKAPKKAKKNKEDLYLNLGDVDAVAEVVLNGKHLGYYWVPNSKIAIPNLIQSNNVLEITVATVVRNRFIGDFIEYGEVKNLFTTTTVDKYFDKDKPLKPSGLIGPIQLIQYKKEN</sequence>
<protein>
    <submittedName>
        <fullName evidence="3">Alpha-L-rhamnosidase</fullName>
    </submittedName>
</protein>
<organism evidence="3 4">
    <name type="scientific">Lutibacter agarilyticus</name>
    <dbReference type="NCBI Taxonomy" id="1109740"/>
    <lineage>
        <taxon>Bacteria</taxon>
        <taxon>Pseudomonadati</taxon>
        <taxon>Bacteroidota</taxon>
        <taxon>Flavobacteriia</taxon>
        <taxon>Flavobacteriales</taxon>
        <taxon>Flavobacteriaceae</taxon>
        <taxon>Lutibacter</taxon>
    </lineage>
</organism>
<dbReference type="OrthoDB" id="9761519at2"/>
<evidence type="ECO:0000256" key="2">
    <source>
        <dbReference type="ARBA" id="ARBA00022801"/>
    </source>
</evidence>
<reference evidence="3 4" key="1">
    <citation type="submission" date="2017-06" db="EMBL/GenBank/DDBJ databases">
        <authorList>
            <person name="Kim H.J."/>
            <person name="Triplett B.A."/>
        </authorList>
    </citation>
    <scope>NUCLEOTIDE SEQUENCE [LARGE SCALE GENOMIC DNA]</scope>
    <source>
        <strain evidence="3 4">DSM 29150</strain>
    </source>
</reference>
<dbReference type="GO" id="GO:0016787">
    <property type="term" value="F:hydrolase activity"/>
    <property type="evidence" value="ECO:0007669"/>
    <property type="project" value="UniProtKB-KW"/>
</dbReference>
<dbReference type="AlphaFoldDB" id="A0A238Z3G6"/>
<dbReference type="EMBL" id="FZNT01000013">
    <property type="protein sequence ID" value="SNR77916.1"/>
    <property type="molecule type" value="Genomic_DNA"/>
</dbReference>
<gene>
    <name evidence="3" type="ORF">SAMN06265371_1134</name>
</gene>
<keyword evidence="1" id="KW-0732">Signal</keyword>
<dbReference type="Pfam" id="PF17132">
    <property type="entry name" value="Glyco_hydro_106"/>
    <property type="match status" value="1"/>
</dbReference>
<proteinExistence type="predicted"/>
<evidence type="ECO:0000313" key="3">
    <source>
        <dbReference type="EMBL" id="SNR77916.1"/>
    </source>
</evidence>
<name>A0A238Z3G6_9FLAO</name>
<dbReference type="InterPro" id="IPR008979">
    <property type="entry name" value="Galactose-bd-like_sf"/>
</dbReference>
<accession>A0A238Z3G6</accession>
<evidence type="ECO:0000256" key="1">
    <source>
        <dbReference type="ARBA" id="ARBA00022729"/>
    </source>
</evidence>
<dbReference type="PANTHER" id="PTHR43817">
    <property type="entry name" value="GLYCOSYL HYDROLASE"/>
    <property type="match status" value="1"/>
</dbReference>